<accession>A0ABD5RYI5</accession>
<sequence length="449" mass="50463">MTILDDLSGFEFEDVMEDVFGKVGYQNVRQSEKTGDEGRDILMEERVNGRLRGVVVECKHKERVGRPVVQKLHSAVTTYEFDGPKRGMIVTTGRFTDQAREYARRLRDGGDGTGIELVDGDALRELADEVGLNLYNGRIEILCDRTLRPIDPAGGVEAPVREAFQRVENFDVRDLPDIDSAVSFEPVVSVDARTNSVFETSVGEIHRVDERDDLLLAAEGSTPELADETIRQLVADGGQHTVALDDPRIVDSFGDSSVGRFGRTETEYKEWVVDRLQQKYTTTVEYTGDNNVDYEKECVPNLSDVSVSSITPVYVPRVLSRTRLKDYEYSLEYYAAGPSRATIENGIGRCVHCDGTRLKHTYCDNCGSVNCRRHIKTERLEGDPVCTGCALTERFALRKRYFYDEDNLEAFRDEYAERPAHLKAWENKPLVASTVLTFLLVALLTAGMI</sequence>
<dbReference type="InterPro" id="IPR011335">
    <property type="entry name" value="Restrct_endonuc-II-like"/>
</dbReference>
<dbReference type="Proteomes" id="UP001596328">
    <property type="component" value="Unassembled WGS sequence"/>
</dbReference>
<organism evidence="2 3">
    <name type="scientific">Halobium palmae</name>
    <dbReference type="NCBI Taxonomy" id="1776492"/>
    <lineage>
        <taxon>Archaea</taxon>
        <taxon>Methanobacteriati</taxon>
        <taxon>Methanobacteriota</taxon>
        <taxon>Stenosarchaea group</taxon>
        <taxon>Halobacteria</taxon>
        <taxon>Halobacteriales</taxon>
        <taxon>Haloferacaceae</taxon>
        <taxon>Halobium</taxon>
    </lineage>
</organism>
<dbReference type="EMBL" id="JBHSWU010000152">
    <property type="protein sequence ID" value="MFC6724336.1"/>
    <property type="molecule type" value="Genomic_DNA"/>
</dbReference>
<dbReference type="InterPro" id="IPR052906">
    <property type="entry name" value="Type_IV_Methyl-Rstrct_Enzyme"/>
</dbReference>
<dbReference type="AlphaFoldDB" id="A0ABD5RYI5"/>
<dbReference type="Pfam" id="PF04471">
    <property type="entry name" value="Mrr_cat"/>
    <property type="match status" value="1"/>
</dbReference>
<dbReference type="Gene3D" id="3.40.1350.10">
    <property type="match status" value="1"/>
</dbReference>
<name>A0ABD5RYI5_9EURY</name>
<dbReference type="PANTHER" id="PTHR30015">
    <property type="entry name" value="MRR RESTRICTION SYSTEM PROTEIN"/>
    <property type="match status" value="1"/>
</dbReference>
<proteinExistence type="predicted"/>
<gene>
    <name evidence="2" type="ORF">ACFQE1_08115</name>
</gene>
<keyword evidence="2" id="KW-0540">Nuclease</keyword>
<dbReference type="PANTHER" id="PTHR30015:SF7">
    <property type="entry name" value="TYPE IV METHYL-DIRECTED RESTRICTION ENZYME ECOKMRR"/>
    <property type="match status" value="1"/>
</dbReference>
<comment type="caution">
    <text evidence="2">The sequence shown here is derived from an EMBL/GenBank/DDBJ whole genome shotgun (WGS) entry which is preliminary data.</text>
</comment>
<evidence type="ECO:0000313" key="3">
    <source>
        <dbReference type="Proteomes" id="UP001596328"/>
    </source>
</evidence>
<evidence type="ECO:0000259" key="1">
    <source>
        <dbReference type="Pfam" id="PF04471"/>
    </source>
</evidence>
<keyword evidence="2" id="KW-0255">Endonuclease</keyword>
<dbReference type="GO" id="GO:0004519">
    <property type="term" value="F:endonuclease activity"/>
    <property type="evidence" value="ECO:0007669"/>
    <property type="project" value="UniProtKB-KW"/>
</dbReference>
<feature type="domain" description="Restriction endonuclease type IV Mrr" evidence="1">
    <location>
        <begin position="4"/>
        <end position="126"/>
    </location>
</feature>
<evidence type="ECO:0000313" key="2">
    <source>
        <dbReference type="EMBL" id="MFC6724336.1"/>
    </source>
</evidence>
<dbReference type="InterPro" id="IPR011856">
    <property type="entry name" value="tRNA_endonuc-like_dom_sf"/>
</dbReference>
<protein>
    <submittedName>
        <fullName evidence="2">Restriction endonuclease</fullName>
    </submittedName>
</protein>
<dbReference type="SUPFAM" id="SSF52980">
    <property type="entry name" value="Restriction endonuclease-like"/>
    <property type="match status" value="1"/>
</dbReference>
<reference evidence="2 3" key="1">
    <citation type="journal article" date="2019" name="Int. J. Syst. Evol. Microbiol.">
        <title>The Global Catalogue of Microorganisms (GCM) 10K type strain sequencing project: providing services to taxonomists for standard genome sequencing and annotation.</title>
        <authorList>
            <consortium name="The Broad Institute Genomics Platform"/>
            <consortium name="The Broad Institute Genome Sequencing Center for Infectious Disease"/>
            <person name="Wu L."/>
            <person name="Ma J."/>
        </authorList>
    </citation>
    <scope>NUCLEOTIDE SEQUENCE [LARGE SCALE GENOMIC DNA]</scope>
    <source>
        <strain evidence="2 3">NBRC 111368</strain>
    </source>
</reference>
<dbReference type="InterPro" id="IPR007560">
    <property type="entry name" value="Restrct_endonuc_IV_Mrr"/>
</dbReference>
<keyword evidence="3" id="KW-1185">Reference proteome</keyword>
<keyword evidence="2" id="KW-0378">Hydrolase</keyword>